<accession>W1PVE8</accession>
<name>W1PVE8_AMBTC</name>
<organism evidence="1 2">
    <name type="scientific">Amborella trichopoda</name>
    <dbReference type="NCBI Taxonomy" id="13333"/>
    <lineage>
        <taxon>Eukaryota</taxon>
        <taxon>Viridiplantae</taxon>
        <taxon>Streptophyta</taxon>
        <taxon>Embryophyta</taxon>
        <taxon>Tracheophyta</taxon>
        <taxon>Spermatophyta</taxon>
        <taxon>Magnoliopsida</taxon>
        <taxon>Amborellales</taxon>
        <taxon>Amborellaceae</taxon>
        <taxon>Amborella</taxon>
    </lineage>
</organism>
<gene>
    <name evidence="1" type="ORF">AMTR_s00022p00253340</name>
</gene>
<protein>
    <submittedName>
        <fullName evidence="1">Uncharacterized protein</fullName>
    </submittedName>
</protein>
<dbReference type="AlphaFoldDB" id="W1PVE8"/>
<dbReference type="HOGENOM" id="CLU_2944756_0_0_1"/>
<proteinExistence type="predicted"/>
<reference evidence="2" key="1">
    <citation type="journal article" date="2013" name="Science">
        <title>The Amborella genome and the evolution of flowering plants.</title>
        <authorList>
            <consortium name="Amborella Genome Project"/>
        </authorList>
    </citation>
    <scope>NUCLEOTIDE SEQUENCE [LARGE SCALE GENOMIC DNA]</scope>
</reference>
<keyword evidence="2" id="KW-1185">Reference proteome</keyword>
<dbReference type="Proteomes" id="UP000017836">
    <property type="component" value="Unassembled WGS sequence"/>
</dbReference>
<sequence length="60" mass="6604">MDANNGFREAPCHGSETVAEDLGLQVEEGRSPRFRGEVTAKDAMDTLQILGSLHRCMEIN</sequence>
<dbReference type="EMBL" id="KI392687">
    <property type="protein sequence ID" value="ERN11799.1"/>
    <property type="molecule type" value="Genomic_DNA"/>
</dbReference>
<dbReference type="Gramene" id="ERN11799">
    <property type="protein sequence ID" value="ERN11799"/>
    <property type="gene ID" value="AMTR_s00022p00253340"/>
</dbReference>
<evidence type="ECO:0000313" key="1">
    <source>
        <dbReference type="EMBL" id="ERN11799.1"/>
    </source>
</evidence>
<evidence type="ECO:0000313" key="2">
    <source>
        <dbReference type="Proteomes" id="UP000017836"/>
    </source>
</evidence>